<reference evidence="3" key="1">
    <citation type="journal article" date="2023" name="Science">
        <title>Elucidation of the pathway for biosynthesis of saponin adjuvants from the soapbark tree.</title>
        <authorList>
            <person name="Reed J."/>
            <person name="Orme A."/>
            <person name="El-Demerdash A."/>
            <person name="Owen C."/>
            <person name="Martin L.B.B."/>
            <person name="Misra R.C."/>
            <person name="Kikuchi S."/>
            <person name="Rejzek M."/>
            <person name="Martin A.C."/>
            <person name="Harkess A."/>
            <person name="Leebens-Mack J."/>
            <person name="Louveau T."/>
            <person name="Stephenson M.J."/>
            <person name="Osbourn A."/>
        </authorList>
    </citation>
    <scope>NUCLEOTIDE SEQUENCE</scope>
    <source>
        <strain evidence="3">S10</strain>
    </source>
</reference>
<feature type="region of interest" description="Disordered" evidence="1">
    <location>
        <begin position="1"/>
        <end position="21"/>
    </location>
</feature>
<sequence length="1368" mass="151557">MDPSNNTDTEEETIALRKKRSRRVSFADNEITAVHFFKRDDEDSETPSESKTSSDSDGKQIHNDVLGFFSDLAGDDDFLLSSPSRNGGGDGYEDEDEDYVRKSFLNPVGSPSPGSSFAGSAVSTDDEANFLGPVSAGFIRPGQLSDSAASDDKHDHDLTMDSTAFSLHYRSLAMSDSGDLKTPTRFGLPLEEKTASQNSSPFATGSLMVLTKAKKQSSRSSVPIDATSDGRDSNDMSIVGDNPHKYDYGAISPRLAAILTEGSKDLSPTSSNSPKETKVYGIHQNGNGYQHLKNTAELEMCNINTDDMSVELVPMAPTKLGEANQYPDSTSIDRVMLDSLSNNIVSPIADASVNHQVQTPTHLVKGNKEFRKEAIELGQQQLDLHAGKSGSPQQVDEVLKLDVSAALPRYHHSSEGHQKESYIKDVGLMFDQQCGSPIQGSISSLSAKRKQLFRISPDSSNRTGTVTVTPSSKQPVSLMFEDYVKHGDKVSSIQKSISKFKIIDPSPCASSLKEGIDRLKCKLLHYSPESSLFNSKDYEHKNMDTPLAPIDEQLSSAHLQNEGHKSLIKMDANGTQSPKSIGKLSQNEETVDPREDQVYLYCMSSDILYRNKHIKSVTEVASPSQLTQLGREVTHLALVDDHEKLESTTLVSDKFASSLGAIEYESSLFGELKQQNQLKEPVSIGSGDGDMFESISSELNTNMAPYKSDSFVFGRRDTSSLPFEITKVSNFAQSPSKRNLVQSPARRKPIPSASAEKLIRSPAQEQSSLSRSILKSLSESYNHDMKTLAGKGVLSPKSNSNGLVNNKLCLQLQGYHSPFSNRDIEISSGQKRKSVLVLGDGNQLDKIAKIQRSPEVHKSMDHDLIFSSEHSDEIRTGREKDGDHTTRKNWTDILVKLAGVTEQLLSPLSNKLNLSLLRMLEDIADHLLKVKKCDILCSEIQSQEMADPLSSLMNKRVAEARLLLYNIVYQRAKLQLMHMKREKLQKKVQLVSSRVQESQMLMLKLKCIPYSSEGDSTNSQANDVHFQSDLLDSEGKHEVTPDKVTTTKQKLQELDGKTKNLSKFFLSYCKIRGDPSCSDTITLVHDYLKKRICCKCIRQYLQMWEVDDFQQKDGCYNVLLNYQGYISQRFIVNAGPVSSIIVSNKLNNMQIVKAFPNMDASIAFSSVFDSETTKKCIGSRCFAQETQISSSLLCNLLDVVGEVQLAWIEIRNLIQAKFISPSVEKLDLQLSFIDFCSGQKVKVTLDMTCLKCGVYPLDILPSQIYDPASGECKSLPQSLVARVRNATEDTGVGYSRIKKLCMCISEAIQTSTSTEDNLTEVGLPKHSAEDRLIGSQQETRSYPVKCNWICGPFFDCKYVMKDLKTPWI</sequence>
<dbReference type="KEGG" id="qsa:O6P43_020697"/>
<feature type="compositionally biased region" description="Low complexity" evidence="1">
    <location>
        <begin position="107"/>
        <end position="122"/>
    </location>
</feature>
<protein>
    <submittedName>
        <fullName evidence="3">Dentin sialoprotein</fullName>
    </submittedName>
</protein>
<feature type="region of interest" description="Disordered" evidence="1">
    <location>
        <begin position="79"/>
        <end position="122"/>
    </location>
</feature>
<dbReference type="EMBL" id="JARAOO010000008">
    <property type="protein sequence ID" value="KAJ7960221.1"/>
    <property type="molecule type" value="Genomic_DNA"/>
</dbReference>
<proteinExistence type="predicted"/>
<feature type="region of interest" description="Disordered" evidence="1">
    <location>
        <begin position="214"/>
        <end position="236"/>
    </location>
</feature>
<feature type="region of interest" description="Disordered" evidence="1">
    <location>
        <begin position="735"/>
        <end position="771"/>
    </location>
</feature>
<dbReference type="InterPro" id="IPR040850">
    <property type="entry name" value="Knl1_RWD_C"/>
</dbReference>
<dbReference type="Proteomes" id="UP001163823">
    <property type="component" value="Chromosome 8"/>
</dbReference>
<feature type="domain" description="Knl1 C-terminal RWD" evidence="2">
    <location>
        <begin position="1048"/>
        <end position="1199"/>
    </location>
</feature>
<organism evidence="3 4">
    <name type="scientific">Quillaja saponaria</name>
    <name type="common">Soap bark tree</name>
    <dbReference type="NCBI Taxonomy" id="32244"/>
    <lineage>
        <taxon>Eukaryota</taxon>
        <taxon>Viridiplantae</taxon>
        <taxon>Streptophyta</taxon>
        <taxon>Embryophyta</taxon>
        <taxon>Tracheophyta</taxon>
        <taxon>Spermatophyta</taxon>
        <taxon>Magnoliopsida</taxon>
        <taxon>eudicotyledons</taxon>
        <taxon>Gunneridae</taxon>
        <taxon>Pentapetalae</taxon>
        <taxon>rosids</taxon>
        <taxon>fabids</taxon>
        <taxon>Fabales</taxon>
        <taxon>Quillajaceae</taxon>
        <taxon>Quillaja</taxon>
    </lineage>
</organism>
<feature type="compositionally biased region" description="Basic and acidic residues" evidence="1">
    <location>
        <begin position="52"/>
        <end position="62"/>
    </location>
</feature>
<evidence type="ECO:0000256" key="1">
    <source>
        <dbReference type="SAM" id="MobiDB-lite"/>
    </source>
</evidence>
<evidence type="ECO:0000313" key="3">
    <source>
        <dbReference type="EMBL" id="KAJ7960221.1"/>
    </source>
</evidence>
<name>A0AAD7PLJ2_QUISA</name>
<gene>
    <name evidence="3" type="ORF">O6P43_020697</name>
</gene>
<keyword evidence="4" id="KW-1185">Reference proteome</keyword>
<feature type="region of interest" description="Disordered" evidence="1">
    <location>
        <begin position="36"/>
        <end position="62"/>
    </location>
</feature>
<dbReference type="PANTHER" id="PTHR35707">
    <property type="entry name" value="OS06G0608100 PROTEIN"/>
    <property type="match status" value="1"/>
</dbReference>
<evidence type="ECO:0000259" key="2">
    <source>
        <dbReference type="Pfam" id="PF18210"/>
    </source>
</evidence>
<dbReference type="PANTHER" id="PTHR35707:SF1">
    <property type="entry name" value="SPC7 KINETOCHORE PROTEIN DOMAIN-CONTAINING PROTEIN"/>
    <property type="match status" value="1"/>
</dbReference>
<dbReference type="Pfam" id="PF18210">
    <property type="entry name" value="Knl1_RWD_C"/>
    <property type="match status" value="1"/>
</dbReference>
<comment type="caution">
    <text evidence="3">The sequence shown here is derived from an EMBL/GenBank/DDBJ whole genome shotgun (WGS) entry which is preliminary data.</text>
</comment>
<evidence type="ECO:0000313" key="4">
    <source>
        <dbReference type="Proteomes" id="UP001163823"/>
    </source>
</evidence>
<accession>A0AAD7PLJ2</accession>